<feature type="transmembrane region" description="Helical" evidence="7">
    <location>
        <begin position="850"/>
        <end position="871"/>
    </location>
</feature>
<dbReference type="Pfam" id="PF13246">
    <property type="entry name" value="Cation_ATPase"/>
    <property type="match status" value="1"/>
</dbReference>
<evidence type="ECO:0000259" key="8">
    <source>
        <dbReference type="Pfam" id="PF00122"/>
    </source>
</evidence>
<evidence type="ECO:0000313" key="11">
    <source>
        <dbReference type="Proteomes" id="UP001620645"/>
    </source>
</evidence>
<keyword evidence="2" id="KW-1003">Cell membrane</keyword>
<evidence type="ECO:0000256" key="6">
    <source>
        <dbReference type="SAM" id="MobiDB-lite"/>
    </source>
</evidence>
<feature type="transmembrane region" description="Helical" evidence="7">
    <location>
        <begin position="1070"/>
        <end position="1094"/>
    </location>
</feature>
<feature type="transmembrane region" description="Helical" evidence="7">
    <location>
        <begin position="91"/>
        <end position="117"/>
    </location>
</feature>
<dbReference type="InterPro" id="IPR023298">
    <property type="entry name" value="ATPase_P-typ_TM_dom_sf"/>
</dbReference>
<feature type="transmembrane region" description="Helical" evidence="7">
    <location>
        <begin position="342"/>
        <end position="367"/>
    </location>
</feature>
<dbReference type="InterPro" id="IPR008250">
    <property type="entry name" value="ATPase_P-typ_transduc_dom_A_sf"/>
</dbReference>
<feature type="region of interest" description="Disordered" evidence="6">
    <location>
        <begin position="722"/>
        <end position="744"/>
    </location>
</feature>
<evidence type="ECO:0000313" key="10">
    <source>
        <dbReference type="EMBL" id="KAL3102056.1"/>
    </source>
</evidence>
<keyword evidence="3 7" id="KW-0812">Transmembrane</keyword>
<feature type="domain" description="P-type ATPase A" evidence="8">
    <location>
        <begin position="167"/>
        <end position="271"/>
    </location>
</feature>
<dbReference type="GO" id="GO:0005886">
    <property type="term" value="C:plasma membrane"/>
    <property type="evidence" value="ECO:0007669"/>
    <property type="project" value="UniProtKB-SubCell"/>
</dbReference>
<dbReference type="EMBL" id="JBICCN010000026">
    <property type="protein sequence ID" value="KAL3102056.1"/>
    <property type="molecule type" value="Genomic_DNA"/>
</dbReference>
<dbReference type="Gene3D" id="3.40.50.1000">
    <property type="entry name" value="HAD superfamily/HAD-like"/>
    <property type="match status" value="2"/>
</dbReference>
<feature type="transmembrane region" description="Helical" evidence="7">
    <location>
        <begin position="891"/>
        <end position="908"/>
    </location>
</feature>
<dbReference type="InterPro" id="IPR006068">
    <property type="entry name" value="ATPase_P-typ_cation-transptr_C"/>
</dbReference>
<keyword evidence="11" id="KW-1185">Reference proteome</keyword>
<name>A0ABD2KGM9_HETSC</name>
<proteinExistence type="predicted"/>
<dbReference type="SUPFAM" id="SSF81653">
    <property type="entry name" value="Calcium ATPase, transduction domain A"/>
    <property type="match status" value="1"/>
</dbReference>
<dbReference type="Pfam" id="PF00122">
    <property type="entry name" value="E1-E2_ATPase"/>
    <property type="match status" value="1"/>
</dbReference>
<dbReference type="SUPFAM" id="SSF81665">
    <property type="entry name" value="Calcium ATPase, transmembrane domain M"/>
    <property type="match status" value="1"/>
</dbReference>
<feature type="domain" description="Cation-transporting P-type ATPase C-terminal" evidence="9">
    <location>
        <begin position="895"/>
        <end position="1092"/>
    </location>
</feature>
<dbReference type="PANTHER" id="PTHR43294:SF21">
    <property type="entry name" value="CATION TRANSPORTING ATPASE"/>
    <property type="match status" value="1"/>
</dbReference>
<evidence type="ECO:0000256" key="3">
    <source>
        <dbReference type="ARBA" id="ARBA00022692"/>
    </source>
</evidence>
<comment type="subcellular location">
    <subcellularLocation>
        <location evidence="1">Cell membrane</location>
        <topology evidence="1">Multi-pass membrane protein</topology>
    </subcellularLocation>
</comment>
<evidence type="ECO:0000259" key="9">
    <source>
        <dbReference type="Pfam" id="PF00689"/>
    </source>
</evidence>
<comment type="caution">
    <text evidence="10">The sequence shown here is derived from an EMBL/GenBank/DDBJ whole genome shotgun (WGS) entry which is preliminary data.</text>
</comment>
<reference evidence="10 11" key="1">
    <citation type="submission" date="2024-10" db="EMBL/GenBank/DDBJ databases">
        <authorList>
            <person name="Kim D."/>
        </authorList>
    </citation>
    <scope>NUCLEOTIDE SEQUENCE [LARGE SCALE GENOMIC DNA]</scope>
    <source>
        <strain evidence="10">Taebaek</strain>
    </source>
</reference>
<dbReference type="Gene3D" id="3.40.1110.10">
    <property type="entry name" value="Calcium-transporting ATPase, cytoplasmic domain N"/>
    <property type="match status" value="1"/>
</dbReference>
<dbReference type="Proteomes" id="UP001620645">
    <property type="component" value="Unassembled WGS sequence"/>
</dbReference>
<feature type="transmembrane region" description="Helical" evidence="7">
    <location>
        <begin position="929"/>
        <end position="954"/>
    </location>
</feature>
<dbReference type="PANTHER" id="PTHR43294">
    <property type="entry name" value="SODIUM/POTASSIUM-TRANSPORTING ATPASE SUBUNIT ALPHA"/>
    <property type="match status" value="1"/>
</dbReference>
<dbReference type="AlphaFoldDB" id="A0ABD2KGM9"/>
<feature type="transmembrane region" description="Helical" evidence="7">
    <location>
        <begin position="310"/>
        <end position="330"/>
    </location>
</feature>
<accession>A0ABD2KGM9</accession>
<sequence length="1114" mass="122919">MDNWKEQLKKRWKESAVFQRKSEAKCSAEGKLHYAEQRLTIAQLADFFPLARIDANELPSSRGISHDEARLRLADKHRQRRSHRVRVALRFLRQCALSAFPLLLLCSSLFCLAIALIDPSAAQNALPMALFQGVILAFVCTIGAFERSRLRRLGNVFRRGGGQLHAVVREGVRVEVPEKDILSGDLLWVGAGQTVPVDLRILWLHNDFRASTVWLTGNAEPTRFTAHAAPRNADLFTVRNILFAQFACTSGECLGLVIRTGKNTLYSRLLSLKIFFPRCPAPEKPTDGSECQRQRRESALRRNYRSLVRAVVWLSLGLSTGALLLSLLLTDFARPFHSFVHVFLLFLIASVPQALPLTLGAQLLLVARQLRQKCGGMLLRQAGVTDALGRTSLLMVHSPSVLCSNCPTVSDLWLAAQNKTINAAKMTGDGKTPRERAEDEMLRTIELSTKKEMPSGKAQECATEGHPTERALAKFLCQMQSPKSFGLFPLQENECPENILQSVERHPSLNLVVSKRETPPKNSNNGANETLAFCHRKTANRRRSYRLILRGPAEEVVKMCTTVGGEEQKCEPMDEQHLANFEDAFLVLSSQAKSCVGFAILDILDDEFDFLPAFLCESFSERSSIGSNSNGWSFLGMVALANHIGANCSVQLAELAAGGVQFVLLTDEHPIVAEAMAEQLGVVGPKGDEGVKISAIQMPLELQFDGRGTIFGTKSIRKNNSFSSSSGYHSSERGDIENTTKMGEDKRESADCDFVQSALVHLPLVGAARFSLFPRLSPSQTLSLIKELQLIGHSVTFVGDDPLRDAPALRLADVGIARQNGSSLLQEASDVLCANFELGNLLRAISECHLVTVNLASALAFSLSFTLPALLPVLLSVVLPFSPAMPPLHTHSASLLVQLPLVFAMAFQRPIGPLQTHKKRMRPLVPRGLLLYVYLLTSPLFAFSALLAYFAVFWHSVGFTVFSAQIPSVSNGLWNDTLTNVPLASAGISPLARHSLPVGQARAAWLLTLVLSQLVHAWVCVGFLRRNWQGGKIFLNWPLWTAILFELSMLVLFIYVPGLNFCFGTQSPPHWVWLFPVGTVLCLLAIITLFKIAVKLTQRLSRTIASRLSSLFDW</sequence>
<evidence type="ECO:0000256" key="1">
    <source>
        <dbReference type="ARBA" id="ARBA00004651"/>
    </source>
</evidence>
<dbReference type="InterPro" id="IPR050510">
    <property type="entry name" value="Cation_transp_ATPase_P-type"/>
</dbReference>
<feature type="transmembrane region" description="Helical" evidence="7">
    <location>
        <begin position="1003"/>
        <end position="1025"/>
    </location>
</feature>
<evidence type="ECO:0000256" key="7">
    <source>
        <dbReference type="SAM" id="Phobius"/>
    </source>
</evidence>
<feature type="transmembrane region" description="Helical" evidence="7">
    <location>
        <begin position="129"/>
        <end position="145"/>
    </location>
</feature>
<dbReference type="Gene3D" id="2.70.150.10">
    <property type="entry name" value="Calcium-transporting ATPase, cytoplasmic transduction domain A"/>
    <property type="match status" value="1"/>
</dbReference>
<dbReference type="SUPFAM" id="SSF56784">
    <property type="entry name" value="HAD-like"/>
    <property type="match status" value="1"/>
</dbReference>
<dbReference type="Gene3D" id="1.20.1110.10">
    <property type="entry name" value="Calcium-transporting ATPase, transmembrane domain"/>
    <property type="match status" value="2"/>
</dbReference>
<organism evidence="10 11">
    <name type="scientific">Heterodera schachtii</name>
    <name type="common">Sugarbeet cyst nematode worm</name>
    <name type="synonym">Tylenchus schachtii</name>
    <dbReference type="NCBI Taxonomy" id="97005"/>
    <lineage>
        <taxon>Eukaryota</taxon>
        <taxon>Metazoa</taxon>
        <taxon>Ecdysozoa</taxon>
        <taxon>Nematoda</taxon>
        <taxon>Chromadorea</taxon>
        <taxon>Rhabditida</taxon>
        <taxon>Tylenchina</taxon>
        <taxon>Tylenchomorpha</taxon>
        <taxon>Tylenchoidea</taxon>
        <taxon>Heteroderidae</taxon>
        <taxon>Heteroderinae</taxon>
        <taxon>Heterodera</taxon>
    </lineage>
</organism>
<dbReference type="InterPro" id="IPR023299">
    <property type="entry name" value="ATPase_P-typ_cyto_dom_N"/>
</dbReference>
<dbReference type="SUPFAM" id="SSF81660">
    <property type="entry name" value="Metal cation-transporting ATPase, ATP-binding domain N"/>
    <property type="match status" value="1"/>
</dbReference>
<evidence type="ECO:0000256" key="4">
    <source>
        <dbReference type="ARBA" id="ARBA00022989"/>
    </source>
</evidence>
<dbReference type="InterPro" id="IPR059000">
    <property type="entry name" value="ATPase_P-type_domA"/>
</dbReference>
<keyword evidence="4 7" id="KW-1133">Transmembrane helix</keyword>
<protein>
    <submittedName>
        <fullName evidence="10">Uncharacterized protein</fullName>
    </submittedName>
</protein>
<dbReference type="InterPro" id="IPR023214">
    <property type="entry name" value="HAD_sf"/>
</dbReference>
<dbReference type="InterPro" id="IPR036412">
    <property type="entry name" value="HAD-like_sf"/>
</dbReference>
<gene>
    <name evidence="10" type="ORF">niasHS_003465</name>
</gene>
<evidence type="ECO:0000256" key="5">
    <source>
        <dbReference type="ARBA" id="ARBA00023136"/>
    </source>
</evidence>
<keyword evidence="5 7" id="KW-0472">Membrane</keyword>
<feature type="compositionally biased region" description="Basic and acidic residues" evidence="6">
    <location>
        <begin position="730"/>
        <end position="744"/>
    </location>
</feature>
<evidence type="ECO:0000256" key="2">
    <source>
        <dbReference type="ARBA" id="ARBA00022475"/>
    </source>
</evidence>
<feature type="transmembrane region" description="Helical" evidence="7">
    <location>
        <begin position="1037"/>
        <end position="1058"/>
    </location>
</feature>
<dbReference type="Pfam" id="PF00689">
    <property type="entry name" value="Cation_ATPase_C"/>
    <property type="match status" value="1"/>
</dbReference>